<sequence>MTPAALSALSLGYLFPVKERLVLQVHSAFQHALNLRSEEGRCLTLLCAKKYQNLADAARIMLPERWDWRRETAGSEYDKIAWC</sequence>
<proteinExistence type="predicted"/>
<accession>A0A759MC65</accession>
<name>A0A759MC65_SALER</name>
<comment type="caution">
    <text evidence="1">The sequence shown here is derived from an EMBL/GenBank/DDBJ whole genome shotgun (WGS) entry which is preliminary data.</text>
</comment>
<organism evidence="1">
    <name type="scientific">Salmonella enterica</name>
    <name type="common">Salmonella choleraesuis</name>
    <dbReference type="NCBI Taxonomy" id="28901"/>
    <lineage>
        <taxon>Bacteria</taxon>
        <taxon>Pseudomonadati</taxon>
        <taxon>Pseudomonadota</taxon>
        <taxon>Gammaproteobacteria</taxon>
        <taxon>Enterobacterales</taxon>
        <taxon>Enterobacteriaceae</taxon>
        <taxon>Salmonella</taxon>
    </lineage>
</organism>
<gene>
    <name evidence="1" type="ORF">G8R56_005095</name>
</gene>
<reference evidence="1" key="1">
    <citation type="journal article" date="2018" name="Genome Biol.">
        <title>SKESA: strategic k-mer extension for scrupulous assemblies.</title>
        <authorList>
            <person name="Souvorov A."/>
            <person name="Agarwala R."/>
            <person name="Lipman D.J."/>
        </authorList>
    </citation>
    <scope>NUCLEOTIDE SEQUENCE</scope>
    <source>
        <strain evidence="1">MA.CK_97/00003274</strain>
    </source>
</reference>
<dbReference type="EMBL" id="DAAXPA010000021">
    <property type="protein sequence ID" value="HAG1966803.1"/>
    <property type="molecule type" value="Genomic_DNA"/>
</dbReference>
<reference evidence="1" key="2">
    <citation type="submission" date="2020-02" db="EMBL/GenBank/DDBJ databases">
        <authorList>
            <consortium name="NCBI Pathogen Detection Project"/>
        </authorList>
    </citation>
    <scope>NUCLEOTIDE SEQUENCE</scope>
    <source>
        <strain evidence="1">MA.CK_97/00003274</strain>
    </source>
</reference>
<dbReference type="AlphaFoldDB" id="A0A759MC65"/>
<protein>
    <submittedName>
        <fullName evidence="1">Uncharacterized protein</fullName>
    </submittedName>
</protein>
<evidence type="ECO:0000313" key="1">
    <source>
        <dbReference type="EMBL" id="HAG1966803.1"/>
    </source>
</evidence>